<accession>A0A6J6L6E0</accession>
<dbReference type="EMBL" id="CAEZWP010000017">
    <property type="protein sequence ID" value="CAB4657341.1"/>
    <property type="molecule type" value="Genomic_DNA"/>
</dbReference>
<sequence>MMSKPSVVAVSGGIGIARNFSKISATGAAESTACPVGINEFLFIAFFKRSSMGSIPSTAAILSI</sequence>
<gene>
    <name evidence="1" type="ORF">UFOPK2265_00547</name>
</gene>
<evidence type="ECO:0000313" key="1">
    <source>
        <dbReference type="EMBL" id="CAB4657341.1"/>
    </source>
</evidence>
<organism evidence="1">
    <name type="scientific">freshwater metagenome</name>
    <dbReference type="NCBI Taxonomy" id="449393"/>
    <lineage>
        <taxon>unclassified sequences</taxon>
        <taxon>metagenomes</taxon>
        <taxon>ecological metagenomes</taxon>
    </lineage>
</organism>
<proteinExistence type="predicted"/>
<dbReference type="AlphaFoldDB" id="A0A6J6L6E0"/>
<reference evidence="1" key="1">
    <citation type="submission" date="2020-05" db="EMBL/GenBank/DDBJ databases">
        <authorList>
            <person name="Chiriac C."/>
            <person name="Salcher M."/>
            <person name="Ghai R."/>
            <person name="Kavagutti S V."/>
        </authorList>
    </citation>
    <scope>NUCLEOTIDE SEQUENCE</scope>
</reference>
<protein>
    <submittedName>
        <fullName evidence="1">Unannotated protein</fullName>
    </submittedName>
</protein>
<name>A0A6J6L6E0_9ZZZZ</name>